<reference evidence="4 5" key="1">
    <citation type="submission" date="2020-01" db="EMBL/GenBank/DDBJ databases">
        <title>Genome analysis.</title>
        <authorList>
            <person name="Wu S."/>
            <person name="Wang G."/>
        </authorList>
    </citation>
    <scope>NUCLEOTIDE SEQUENCE [LARGE SCALE GENOMIC DNA]</scope>
    <source>
        <strain evidence="4 5">SYL130</strain>
    </source>
</reference>
<evidence type="ECO:0000256" key="2">
    <source>
        <dbReference type="ARBA" id="ARBA00022777"/>
    </source>
</evidence>
<name>A0ABW9ZUQ5_9BACT</name>
<dbReference type="PANTHER" id="PTHR46969:SF1">
    <property type="entry name" value="BIFUNCTIONAL PROTEIN HLDE"/>
    <property type="match status" value="1"/>
</dbReference>
<dbReference type="GO" id="GO:0016301">
    <property type="term" value="F:kinase activity"/>
    <property type="evidence" value="ECO:0007669"/>
    <property type="project" value="UniProtKB-KW"/>
</dbReference>
<evidence type="ECO:0000259" key="3">
    <source>
        <dbReference type="Pfam" id="PF00294"/>
    </source>
</evidence>
<dbReference type="Proteomes" id="UP000753802">
    <property type="component" value="Unassembled WGS sequence"/>
</dbReference>
<gene>
    <name evidence="4" type="ORF">GWC95_13130</name>
</gene>
<dbReference type="SUPFAM" id="SSF53613">
    <property type="entry name" value="Ribokinase-like"/>
    <property type="match status" value="1"/>
</dbReference>
<protein>
    <submittedName>
        <fullName evidence="4">Carbohydrate kinase</fullName>
    </submittedName>
</protein>
<evidence type="ECO:0000313" key="4">
    <source>
        <dbReference type="EMBL" id="NCI50875.1"/>
    </source>
</evidence>
<dbReference type="InterPro" id="IPR011611">
    <property type="entry name" value="PfkB_dom"/>
</dbReference>
<keyword evidence="2 4" id="KW-0418">Kinase</keyword>
<keyword evidence="5" id="KW-1185">Reference proteome</keyword>
<dbReference type="InterPro" id="IPR011913">
    <property type="entry name" value="RfaE_dom_I"/>
</dbReference>
<evidence type="ECO:0000313" key="5">
    <source>
        <dbReference type="Proteomes" id="UP000753802"/>
    </source>
</evidence>
<feature type="domain" description="Carbohydrate kinase PfkB" evidence="3">
    <location>
        <begin position="14"/>
        <end position="314"/>
    </location>
</feature>
<dbReference type="PROSITE" id="PS00583">
    <property type="entry name" value="PFKB_KINASES_1"/>
    <property type="match status" value="1"/>
</dbReference>
<dbReference type="InterPro" id="IPR002173">
    <property type="entry name" value="Carboh/pur_kinase_PfkB_CS"/>
</dbReference>
<sequence>MMNFEDLFSGFAKRKVAIVGDVMLDTYWWGNVDRISPEAPVPVVALRKKELRVGGAANVALNTVSMGAQTTIFSIIGKDDDGKELMRLLSENNIDTSGVLASDQRITTNKTRVMSRNQQMMRLDAEMTSDIDTSLEDALLQKINNYFTNGKPDVLIFEDYNKGVLTPRLIAALIKLCKEHNVVTTVDPKKKNFLSFKGVTIFKPNLKEIKEGLNLLVDAVDVSSLKDMHAALQEKLGHQISFITLSEKGVFYQDGEDMKIIPTHIRNIADVSGAGDTVIAVASLVYASSHNMHLSAEMANIAGGLVCEEVGTAPINRQKLLDECELLLGE</sequence>
<dbReference type="CDD" id="cd01172">
    <property type="entry name" value="RfaE_like"/>
    <property type="match status" value="1"/>
</dbReference>
<comment type="caution">
    <text evidence="4">The sequence shown here is derived from an EMBL/GenBank/DDBJ whole genome shotgun (WGS) entry which is preliminary data.</text>
</comment>
<dbReference type="Pfam" id="PF00294">
    <property type="entry name" value="PfkB"/>
    <property type="match status" value="1"/>
</dbReference>
<accession>A0ABW9ZUQ5</accession>
<dbReference type="EMBL" id="JAACJS010000015">
    <property type="protein sequence ID" value="NCI50875.1"/>
    <property type="molecule type" value="Genomic_DNA"/>
</dbReference>
<dbReference type="InterPro" id="IPR029056">
    <property type="entry name" value="Ribokinase-like"/>
</dbReference>
<evidence type="ECO:0000256" key="1">
    <source>
        <dbReference type="ARBA" id="ARBA00022679"/>
    </source>
</evidence>
<keyword evidence="1" id="KW-0808">Transferase</keyword>
<dbReference type="Gene3D" id="3.40.1190.20">
    <property type="match status" value="1"/>
</dbReference>
<organism evidence="4 5">
    <name type="scientific">Sediminibacterium roseum</name>
    <dbReference type="NCBI Taxonomy" id="1978412"/>
    <lineage>
        <taxon>Bacteria</taxon>
        <taxon>Pseudomonadati</taxon>
        <taxon>Bacteroidota</taxon>
        <taxon>Chitinophagia</taxon>
        <taxon>Chitinophagales</taxon>
        <taxon>Chitinophagaceae</taxon>
        <taxon>Sediminibacterium</taxon>
    </lineage>
</organism>
<dbReference type="PANTHER" id="PTHR46969">
    <property type="entry name" value="BIFUNCTIONAL PROTEIN HLDE"/>
    <property type="match status" value="1"/>
</dbReference>
<proteinExistence type="predicted"/>